<gene>
    <name evidence="3" type="ORF">TESG_07822</name>
</gene>
<keyword evidence="2" id="KW-1133">Transmembrane helix</keyword>
<evidence type="ECO:0000256" key="2">
    <source>
        <dbReference type="SAM" id="Phobius"/>
    </source>
</evidence>
<dbReference type="Proteomes" id="UP000009172">
    <property type="component" value="Unassembled WGS sequence"/>
</dbReference>
<feature type="region of interest" description="Disordered" evidence="1">
    <location>
        <begin position="1"/>
        <end position="57"/>
    </location>
</feature>
<organism evidence="3 4">
    <name type="scientific">Trichophyton tonsurans (strain CBS 112818)</name>
    <name type="common">Scalp ringworm fungus</name>
    <dbReference type="NCBI Taxonomy" id="647933"/>
    <lineage>
        <taxon>Eukaryota</taxon>
        <taxon>Fungi</taxon>
        <taxon>Dikarya</taxon>
        <taxon>Ascomycota</taxon>
        <taxon>Pezizomycotina</taxon>
        <taxon>Eurotiomycetes</taxon>
        <taxon>Eurotiomycetidae</taxon>
        <taxon>Onygenales</taxon>
        <taxon>Arthrodermataceae</taxon>
        <taxon>Trichophyton</taxon>
    </lineage>
</organism>
<feature type="transmembrane region" description="Helical" evidence="2">
    <location>
        <begin position="135"/>
        <end position="166"/>
    </location>
</feature>
<protein>
    <recommendedName>
        <fullName evidence="5">Transmembrane protein</fullName>
    </recommendedName>
</protein>
<reference evidence="4" key="1">
    <citation type="journal article" date="2012" name="MBio">
        <title>Comparative genome analysis of Trichophyton rubrum and related dermatophytes reveals candidate genes involved in infection.</title>
        <authorList>
            <person name="Martinez D.A."/>
            <person name="Oliver B.G."/>
            <person name="Graeser Y."/>
            <person name="Goldberg J.M."/>
            <person name="Li W."/>
            <person name="Martinez-Rossi N.M."/>
            <person name="Monod M."/>
            <person name="Shelest E."/>
            <person name="Barton R.C."/>
            <person name="Birch E."/>
            <person name="Brakhage A.A."/>
            <person name="Chen Z."/>
            <person name="Gurr S.J."/>
            <person name="Heiman D."/>
            <person name="Heitman J."/>
            <person name="Kosti I."/>
            <person name="Rossi A."/>
            <person name="Saif S."/>
            <person name="Samalova M."/>
            <person name="Saunders C.W."/>
            <person name="Shea T."/>
            <person name="Summerbell R.C."/>
            <person name="Xu J."/>
            <person name="Young S."/>
            <person name="Zeng Q."/>
            <person name="Birren B.W."/>
            <person name="Cuomo C.A."/>
            <person name="White T.C."/>
        </authorList>
    </citation>
    <scope>NUCLEOTIDE SEQUENCE [LARGE SCALE GENOMIC DNA]</scope>
    <source>
        <strain evidence="4">CBS 112818</strain>
    </source>
</reference>
<keyword evidence="4" id="KW-1185">Reference proteome</keyword>
<evidence type="ECO:0000256" key="1">
    <source>
        <dbReference type="SAM" id="MobiDB-lite"/>
    </source>
</evidence>
<keyword evidence="2" id="KW-0812">Transmembrane</keyword>
<dbReference type="AlphaFoldDB" id="F2SAF0"/>
<proteinExistence type="predicted"/>
<dbReference type="HOGENOM" id="CLU_1526248_0_0_1"/>
<evidence type="ECO:0000313" key="4">
    <source>
        <dbReference type="Proteomes" id="UP000009172"/>
    </source>
</evidence>
<evidence type="ECO:0000313" key="3">
    <source>
        <dbReference type="EMBL" id="EGE00550.1"/>
    </source>
</evidence>
<evidence type="ECO:0008006" key="5">
    <source>
        <dbReference type="Google" id="ProtNLM"/>
    </source>
</evidence>
<accession>F2SAF0</accession>
<keyword evidence="2" id="KW-0472">Membrane</keyword>
<name>F2SAF0_TRIT1</name>
<sequence>MAQGKRPRMRLSAINMGFKERSRRKDRSPWTRIATKSRFDQPQQQQDEAQEDAESEARQQQQQVVKMTGTHQYREEVRKQLIMSFFSLCVSGICEMTAATATSHRQGEATAAKRKKAASFSLCLLPGQRRKKLRIFSAAASSSSSSLILLLPLLLFSSFCCLFSAATKRFLDVFDS</sequence>
<dbReference type="EMBL" id="GG698543">
    <property type="protein sequence ID" value="EGE00550.1"/>
    <property type="molecule type" value="Genomic_DNA"/>
</dbReference>